<feature type="transmembrane region" description="Helical" evidence="6">
    <location>
        <begin position="161"/>
        <end position="177"/>
    </location>
</feature>
<dbReference type="InterPro" id="IPR000620">
    <property type="entry name" value="EamA_dom"/>
</dbReference>
<evidence type="ECO:0000256" key="3">
    <source>
        <dbReference type="ARBA" id="ARBA00022692"/>
    </source>
</evidence>
<sequence length="295" mass="31191">MMGDQEKPNRRLALAAGLTMVAITAIQFVAARFSLREHLTSADITSLRFSGAALAFAPIIWRTGLAKMKALRWRRATVLALLAGFPYPLIINTGLTYAPASHAAAICPASIVFFSFLLARIVFRDAVSGVRSVGIMAIIGGLALFALPGNSDVRDAWRGDILFAGSGMMFSAYAVLLRRWAVDAVTATAAVIFLSCLPMPFVHFLAPTGFGSASAGEIGIQLAIQGLLAGAAAIFLYSYAVRQLGPHIASLFMPCIPIATTLTGTMVLQEIPTPIQLIAILIMIAGMAAPALLRT</sequence>
<evidence type="ECO:0000256" key="2">
    <source>
        <dbReference type="ARBA" id="ARBA00007362"/>
    </source>
</evidence>
<feature type="transmembrane region" description="Helical" evidence="6">
    <location>
        <begin position="103"/>
        <end position="123"/>
    </location>
</feature>
<comment type="subcellular location">
    <subcellularLocation>
        <location evidence="1">Membrane</location>
        <topology evidence="1">Multi-pass membrane protein</topology>
    </subcellularLocation>
</comment>
<feature type="transmembrane region" description="Helical" evidence="6">
    <location>
        <begin position="47"/>
        <end position="65"/>
    </location>
</feature>
<keyword evidence="4 6" id="KW-1133">Transmembrane helix</keyword>
<feature type="domain" description="EamA" evidence="7">
    <location>
        <begin position="158"/>
        <end position="288"/>
    </location>
</feature>
<feature type="transmembrane region" description="Helical" evidence="6">
    <location>
        <begin position="251"/>
        <end position="269"/>
    </location>
</feature>
<evidence type="ECO:0000259" key="7">
    <source>
        <dbReference type="Pfam" id="PF00892"/>
    </source>
</evidence>
<keyword evidence="5 6" id="KW-0472">Membrane</keyword>
<feature type="transmembrane region" description="Helical" evidence="6">
    <location>
        <begin position="218"/>
        <end position="239"/>
    </location>
</feature>
<dbReference type="SUPFAM" id="SSF103481">
    <property type="entry name" value="Multidrug resistance efflux transporter EmrE"/>
    <property type="match status" value="2"/>
</dbReference>
<dbReference type="GO" id="GO:0016020">
    <property type="term" value="C:membrane"/>
    <property type="evidence" value="ECO:0007669"/>
    <property type="project" value="UniProtKB-SubCell"/>
</dbReference>
<evidence type="ECO:0000256" key="4">
    <source>
        <dbReference type="ARBA" id="ARBA00022989"/>
    </source>
</evidence>
<feature type="transmembrane region" description="Helical" evidence="6">
    <location>
        <begin position="275"/>
        <end position="293"/>
    </location>
</feature>
<comment type="similarity">
    <text evidence="2">Belongs to the EamA transporter family.</text>
</comment>
<evidence type="ECO:0000256" key="6">
    <source>
        <dbReference type="SAM" id="Phobius"/>
    </source>
</evidence>
<dbReference type="Pfam" id="PF00892">
    <property type="entry name" value="EamA"/>
    <property type="match status" value="2"/>
</dbReference>
<evidence type="ECO:0000313" key="9">
    <source>
        <dbReference type="Proteomes" id="UP000565576"/>
    </source>
</evidence>
<organism evidence="8 9">
    <name type="scientific">Rhizobium lusitanum</name>
    <dbReference type="NCBI Taxonomy" id="293958"/>
    <lineage>
        <taxon>Bacteria</taxon>
        <taxon>Pseudomonadati</taxon>
        <taxon>Pseudomonadota</taxon>
        <taxon>Alphaproteobacteria</taxon>
        <taxon>Hyphomicrobiales</taxon>
        <taxon>Rhizobiaceae</taxon>
        <taxon>Rhizobium/Agrobacterium group</taxon>
        <taxon>Rhizobium</taxon>
    </lineage>
</organism>
<dbReference type="RefSeq" id="WP_184705713.1">
    <property type="nucleotide sequence ID" value="NZ_JACHBG010000007.1"/>
</dbReference>
<feature type="transmembrane region" description="Helical" evidence="6">
    <location>
        <begin position="12"/>
        <end position="35"/>
    </location>
</feature>
<dbReference type="PANTHER" id="PTHR32322:SF2">
    <property type="entry name" value="EAMA DOMAIN-CONTAINING PROTEIN"/>
    <property type="match status" value="1"/>
</dbReference>
<keyword evidence="3 6" id="KW-0812">Transmembrane</keyword>
<proteinExistence type="inferred from homology"/>
<evidence type="ECO:0000256" key="1">
    <source>
        <dbReference type="ARBA" id="ARBA00004141"/>
    </source>
</evidence>
<feature type="transmembrane region" description="Helical" evidence="6">
    <location>
        <begin position="184"/>
        <end position="206"/>
    </location>
</feature>
<feature type="transmembrane region" description="Helical" evidence="6">
    <location>
        <begin position="130"/>
        <end position="149"/>
    </location>
</feature>
<accession>A0A7X0MEJ4</accession>
<evidence type="ECO:0000256" key="5">
    <source>
        <dbReference type="ARBA" id="ARBA00023136"/>
    </source>
</evidence>
<comment type="caution">
    <text evidence="8">The sequence shown here is derived from an EMBL/GenBank/DDBJ whole genome shotgun (WGS) entry which is preliminary data.</text>
</comment>
<dbReference type="EMBL" id="JACHBG010000007">
    <property type="protein sequence ID" value="MBB6486068.1"/>
    <property type="molecule type" value="Genomic_DNA"/>
</dbReference>
<dbReference type="AlphaFoldDB" id="A0A7X0MEJ4"/>
<evidence type="ECO:0000313" key="8">
    <source>
        <dbReference type="EMBL" id="MBB6486068.1"/>
    </source>
</evidence>
<name>A0A7X0MEJ4_9HYPH</name>
<dbReference type="InterPro" id="IPR037185">
    <property type="entry name" value="EmrE-like"/>
</dbReference>
<dbReference type="Proteomes" id="UP000565576">
    <property type="component" value="Unassembled WGS sequence"/>
</dbReference>
<dbReference type="InterPro" id="IPR050638">
    <property type="entry name" value="AA-Vitamin_Transporters"/>
</dbReference>
<protein>
    <submittedName>
        <fullName evidence="8">Drug/metabolite transporter (DMT)-like permease</fullName>
    </submittedName>
</protein>
<gene>
    <name evidence="8" type="ORF">GGD46_003363</name>
</gene>
<dbReference type="PANTHER" id="PTHR32322">
    <property type="entry name" value="INNER MEMBRANE TRANSPORTER"/>
    <property type="match status" value="1"/>
</dbReference>
<feature type="transmembrane region" description="Helical" evidence="6">
    <location>
        <begin position="77"/>
        <end position="97"/>
    </location>
</feature>
<feature type="domain" description="EamA" evidence="7">
    <location>
        <begin position="14"/>
        <end position="145"/>
    </location>
</feature>
<reference evidence="8 9" key="1">
    <citation type="submission" date="2020-08" db="EMBL/GenBank/DDBJ databases">
        <title>Genomic Encyclopedia of Type Strains, Phase IV (KMG-V): Genome sequencing to study the core and pangenomes of soil and plant-associated prokaryotes.</title>
        <authorList>
            <person name="Whitman W."/>
        </authorList>
    </citation>
    <scope>NUCLEOTIDE SEQUENCE [LARGE SCALE GENOMIC DNA]</scope>
    <source>
        <strain evidence="8 9">SEMIA 4060</strain>
    </source>
</reference>